<reference evidence="2" key="1">
    <citation type="submission" date="2016-06" db="UniProtKB">
        <authorList>
            <consortium name="WormBaseParasite"/>
        </authorList>
    </citation>
    <scope>IDENTIFICATION</scope>
</reference>
<evidence type="ECO:0000256" key="1">
    <source>
        <dbReference type="SAM" id="SignalP"/>
    </source>
</evidence>
<evidence type="ECO:0000313" key="2">
    <source>
        <dbReference type="WBParaSite" id="GPUH_0000388601-mRNA-1"/>
    </source>
</evidence>
<accession>A0A183D588</accession>
<dbReference type="WBParaSite" id="GPUH_0000388601-mRNA-1">
    <property type="protein sequence ID" value="GPUH_0000388601-mRNA-1"/>
    <property type="gene ID" value="GPUH_0000388601"/>
</dbReference>
<organism evidence="2">
    <name type="scientific">Gongylonema pulchrum</name>
    <dbReference type="NCBI Taxonomy" id="637853"/>
    <lineage>
        <taxon>Eukaryota</taxon>
        <taxon>Metazoa</taxon>
        <taxon>Ecdysozoa</taxon>
        <taxon>Nematoda</taxon>
        <taxon>Chromadorea</taxon>
        <taxon>Rhabditida</taxon>
        <taxon>Spirurina</taxon>
        <taxon>Spiruromorpha</taxon>
        <taxon>Spiruroidea</taxon>
        <taxon>Gongylonematidae</taxon>
        <taxon>Gongylonema</taxon>
    </lineage>
</organism>
<keyword evidence="1" id="KW-0732">Signal</keyword>
<proteinExistence type="predicted"/>
<sequence>LLVIALAVILAAVIMYSESVSYTVSNVDNIDKSIEDVSNDVTKVISSAVTGTSCTLNHTLTKLFGQIKALIRHIPSKVKESLGDLSGFKMIDSIQSDFDSVSQAFEETIKSMEMTREDAEQIPSELGSQLVSDITAMIETTQKASKVFEYTHYSNCLLG</sequence>
<name>A0A183D588_9BILA</name>
<feature type="chain" id="PRO_5008148142" evidence="1">
    <location>
        <begin position="20"/>
        <end position="159"/>
    </location>
</feature>
<feature type="signal peptide" evidence="1">
    <location>
        <begin position="1"/>
        <end position="19"/>
    </location>
</feature>
<dbReference type="AlphaFoldDB" id="A0A183D588"/>
<protein>
    <submittedName>
        <fullName evidence="2">Secreted protein</fullName>
    </submittedName>
</protein>